<proteinExistence type="predicted"/>
<dbReference type="EMBL" id="GGEC01080669">
    <property type="protein sequence ID" value="MBX61153.1"/>
    <property type="molecule type" value="Transcribed_RNA"/>
</dbReference>
<evidence type="ECO:0000313" key="1">
    <source>
        <dbReference type="EMBL" id="MBX61153.1"/>
    </source>
</evidence>
<name>A0A2P2Q2N2_RHIMU</name>
<protein>
    <submittedName>
        <fullName evidence="1">Uncharacterized protein</fullName>
    </submittedName>
</protein>
<dbReference type="AlphaFoldDB" id="A0A2P2Q2N2"/>
<organism evidence="1">
    <name type="scientific">Rhizophora mucronata</name>
    <name type="common">Asiatic mangrove</name>
    <dbReference type="NCBI Taxonomy" id="61149"/>
    <lineage>
        <taxon>Eukaryota</taxon>
        <taxon>Viridiplantae</taxon>
        <taxon>Streptophyta</taxon>
        <taxon>Embryophyta</taxon>
        <taxon>Tracheophyta</taxon>
        <taxon>Spermatophyta</taxon>
        <taxon>Magnoliopsida</taxon>
        <taxon>eudicotyledons</taxon>
        <taxon>Gunneridae</taxon>
        <taxon>Pentapetalae</taxon>
        <taxon>rosids</taxon>
        <taxon>fabids</taxon>
        <taxon>Malpighiales</taxon>
        <taxon>Rhizophoraceae</taxon>
        <taxon>Rhizophora</taxon>
    </lineage>
</organism>
<accession>A0A2P2Q2N2</accession>
<sequence>MSRSQVQSRIAVKCPRIADHPSAHWEGWIQKMCVYSTLH</sequence>
<reference evidence="1" key="1">
    <citation type="submission" date="2018-02" db="EMBL/GenBank/DDBJ databases">
        <title>Rhizophora mucronata_Transcriptome.</title>
        <authorList>
            <person name="Meera S.P."/>
            <person name="Sreeshan A."/>
            <person name="Augustine A."/>
        </authorList>
    </citation>
    <scope>NUCLEOTIDE SEQUENCE</scope>
    <source>
        <tissue evidence="1">Leaf</tissue>
    </source>
</reference>